<dbReference type="RefSeq" id="WP_147456954.1">
    <property type="nucleotide sequence ID" value="NZ_RBKT01000001.1"/>
</dbReference>
<dbReference type="OrthoDB" id="3403999at2"/>
<evidence type="ECO:0000256" key="1">
    <source>
        <dbReference type="SAM" id="Phobius"/>
    </source>
</evidence>
<proteinExistence type="predicted"/>
<feature type="transmembrane region" description="Helical" evidence="1">
    <location>
        <begin position="50"/>
        <end position="72"/>
    </location>
</feature>
<dbReference type="AlphaFoldDB" id="A0A495JIH1"/>
<keyword evidence="1" id="KW-0812">Transmembrane</keyword>
<keyword evidence="3" id="KW-1185">Reference proteome</keyword>
<accession>A0A495JIH1</accession>
<reference evidence="2 3" key="1">
    <citation type="submission" date="2018-10" db="EMBL/GenBank/DDBJ databases">
        <title>Sequencing the genomes of 1000 actinobacteria strains.</title>
        <authorList>
            <person name="Klenk H.-P."/>
        </authorList>
    </citation>
    <scope>NUCLEOTIDE SEQUENCE [LARGE SCALE GENOMIC DNA]</scope>
    <source>
        <strain evidence="2 3">DSM 45175</strain>
    </source>
</reference>
<gene>
    <name evidence="2" type="ORF">BDK92_2160</name>
</gene>
<sequence length="87" mass="9409">MPKHHHDLEQPRALPSEVVARNLGGAYWSVDDCRWPTLHPGLPEHLADLVAPPIVVGAAPVPTSALLASAPVSRRRGGRHRRHAPAN</sequence>
<protein>
    <submittedName>
        <fullName evidence="2">Uncharacterized protein</fullName>
    </submittedName>
</protein>
<name>A0A495JIH1_9ACTN</name>
<evidence type="ECO:0000313" key="3">
    <source>
        <dbReference type="Proteomes" id="UP000277671"/>
    </source>
</evidence>
<dbReference type="Proteomes" id="UP000277671">
    <property type="component" value="Unassembled WGS sequence"/>
</dbReference>
<keyword evidence="1" id="KW-1133">Transmembrane helix</keyword>
<organism evidence="2 3">
    <name type="scientific">Micromonospora pisi</name>
    <dbReference type="NCBI Taxonomy" id="589240"/>
    <lineage>
        <taxon>Bacteria</taxon>
        <taxon>Bacillati</taxon>
        <taxon>Actinomycetota</taxon>
        <taxon>Actinomycetes</taxon>
        <taxon>Micromonosporales</taxon>
        <taxon>Micromonosporaceae</taxon>
        <taxon>Micromonospora</taxon>
    </lineage>
</organism>
<comment type="caution">
    <text evidence="2">The sequence shown here is derived from an EMBL/GenBank/DDBJ whole genome shotgun (WGS) entry which is preliminary data.</text>
</comment>
<dbReference type="EMBL" id="RBKT01000001">
    <property type="protein sequence ID" value="RKR87859.1"/>
    <property type="molecule type" value="Genomic_DNA"/>
</dbReference>
<evidence type="ECO:0000313" key="2">
    <source>
        <dbReference type="EMBL" id="RKR87859.1"/>
    </source>
</evidence>
<keyword evidence="1" id="KW-0472">Membrane</keyword>